<dbReference type="AlphaFoldDB" id="A0A162UXY3"/>
<protein>
    <submittedName>
        <fullName evidence="1">Uncharacterized protein</fullName>
    </submittedName>
</protein>
<name>A0A162UXY3_PHYB8</name>
<dbReference type="EMBL" id="KV440973">
    <property type="protein sequence ID" value="OAD78712.1"/>
    <property type="molecule type" value="Genomic_DNA"/>
</dbReference>
<keyword evidence="2" id="KW-1185">Reference proteome</keyword>
<gene>
    <name evidence="1" type="ORF">PHYBLDRAFT_163805</name>
</gene>
<organism evidence="1 2">
    <name type="scientific">Phycomyces blakesleeanus (strain ATCC 8743b / DSM 1359 / FGSC 10004 / NBRC 33097 / NRRL 1555)</name>
    <dbReference type="NCBI Taxonomy" id="763407"/>
    <lineage>
        <taxon>Eukaryota</taxon>
        <taxon>Fungi</taxon>
        <taxon>Fungi incertae sedis</taxon>
        <taxon>Mucoromycota</taxon>
        <taxon>Mucoromycotina</taxon>
        <taxon>Mucoromycetes</taxon>
        <taxon>Mucorales</taxon>
        <taxon>Phycomycetaceae</taxon>
        <taxon>Phycomyces</taxon>
    </lineage>
</organism>
<dbReference type="InParanoid" id="A0A162UXY3"/>
<evidence type="ECO:0000313" key="2">
    <source>
        <dbReference type="Proteomes" id="UP000077315"/>
    </source>
</evidence>
<dbReference type="GeneID" id="28995778"/>
<dbReference type="VEuPathDB" id="FungiDB:PHYBLDRAFT_163805"/>
<sequence length="111" mass="12943">MILTLQSRYSSFCHFNTCDWIEEYFILEIRNVGIGHIRKVINASNIRRSQKSILIKRIAKDYFWNYLIKTQILDIRTTLKEKVALTPTVVNIAPFPASFIPVLGFFLPLPI</sequence>
<dbReference type="Proteomes" id="UP000077315">
    <property type="component" value="Unassembled WGS sequence"/>
</dbReference>
<accession>A0A162UXY3</accession>
<reference evidence="2" key="1">
    <citation type="submission" date="2015-06" db="EMBL/GenBank/DDBJ databases">
        <title>Expansion of signal transduction pathways in fungi by whole-genome duplication.</title>
        <authorList>
            <consortium name="DOE Joint Genome Institute"/>
            <person name="Corrochano L.M."/>
            <person name="Kuo A."/>
            <person name="Marcet-Houben M."/>
            <person name="Polaino S."/>
            <person name="Salamov A."/>
            <person name="Villalobos J.M."/>
            <person name="Alvarez M.I."/>
            <person name="Avalos J."/>
            <person name="Benito E.P."/>
            <person name="Benoit I."/>
            <person name="Burger G."/>
            <person name="Camino L.P."/>
            <person name="Canovas D."/>
            <person name="Cerda-Olmedo E."/>
            <person name="Cheng J.-F."/>
            <person name="Dominguez A."/>
            <person name="Elias M."/>
            <person name="Eslava A.P."/>
            <person name="Glaser F."/>
            <person name="Grimwood J."/>
            <person name="Gutierrez G."/>
            <person name="Heitman J."/>
            <person name="Henrissat B."/>
            <person name="Iturriaga E.A."/>
            <person name="Lang B.F."/>
            <person name="Lavin J.L."/>
            <person name="Lee S."/>
            <person name="Li W."/>
            <person name="Lindquist E."/>
            <person name="Lopez-Garcia S."/>
            <person name="Luque E.M."/>
            <person name="Marcos A.T."/>
            <person name="Martin J."/>
            <person name="McCluskey K."/>
            <person name="Medina H.R."/>
            <person name="Miralles-Duran A."/>
            <person name="Miyazaki A."/>
            <person name="Munoz-Torres E."/>
            <person name="Oguiza J.A."/>
            <person name="Ohm R."/>
            <person name="Olmedo M."/>
            <person name="Orejas M."/>
            <person name="Ortiz-Castellanos L."/>
            <person name="Pisabarro A.G."/>
            <person name="Rodriguez-Romero J."/>
            <person name="Ruiz-Herrera J."/>
            <person name="Ruiz-Vazquez R."/>
            <person name="Sanz C."/>
            <person name="Schackwitz W."/>
            <person name="Schmutz J."/>
            <person name="Shahriari M."/>
            <person name="Shelest E."/>
            <person name="Silva-Franco F."/>
            <person name="Soanes D."/>
            <person name="Syed K."/>
            <person name="Tagua V.G."/>
            <person name="Talbot N.J."/>
            <person name="Thon M."/>
            <person name="De vries R.P."/>
            <person name="Wiebenga A."/>
            <person name="Yadav J.S."/>
            <person name="Braun E.L."/>
            <person name="Baker S."/>
            <person name="Garre V."/>
            <person name="Horwitz B."/>
            <person name="Torres-Martinez S."/>
            <person name="Idnurm A."/>
            <person name="Herrera-Estrella A."/>
            <person name="Gabaldon T."/>
            <person name="Grigoriev I.V."/>
        </authorList>
    </citation>
    <scope>NUCLEOTIDE SEQUENCE [LARGE SCALE GENOMIC DNA]</scope>
    <source>
        <strain evidence="2">NRRL 1555(-)</strain>
    </source>
</reference>
<proteinExistence type="predicted"/>
<dbReference type="RefSeq" id="XP_018296752.1">
    <property type="nucleotide sequence ID" value="XM_018434872.1"/>
</dbReference>
<evidence type="ECO:0000313" key="1">
    <source>
        <dbReference type="EMBL" id="OAD78712.1"/>
    </source>
</evidence>